<evidence type="ECO:0000313" key="11">
    <source>
        <dbReference type="EMBL" id="EGT53668.1"/>
    </source>
</evidence>
<dbReference type="HOGENOM" id="CLU_832182_0_0_1"/>
<dbReference type="AlphaFoldDB" id="G0PF89"/>
<dbReference type="InterPro" id="IPR019258">
    <property type="entry name" value="Mediator_Med4"/>
</dbReference>
<dbReference type="STRING" id="135651.G0PF89"/>
<feature type="compositionally biased region" description="Polar residues" evidence="9">
    <location>
        <begin position="251"/>
        <end position="282"/>
    </location>
</feature>
<evidence type="ECO:0000313" key="12">
    <source>
        <dbReference type="Proteomes" id="UP000008068"/>
    </source>
</evidence>
<dbReference type="Proteomes" id="UP000008068">
    <property type="component" value="Unassembled WGS sequence"/>
</dbReference>
<dbReference type="GO" id="GO:0070847">
    <property type="term" value="C:core mediator complex"/>
    <property type="evidence" value="ECO:0007669"/>
    <property type="project" value="TreeGrafter"/>
</dbReference>
<evidence type="ECO:0000256" key="5">
    <source>
        <dbReference type="ARBA" id="ARBA00023163"/>
    </source>
</evidence>
<dbReference type="PANTHER" id="PTHR13208:SF2">
    <property type="entry name" value="MEDIATOR OF RNA POLYMERASE II TRANSCRIPTION SUBUNIT 4"/>
    <property type="match status" value="1"/>
</dbReference>
<keyword evidence="6 8" id="KW-0539">Nucleus</keyword>
<dbReference type="GO" id="GO:0003712">
    <property type="term" value="F:transcription coregulator activity"/>
    <property type="evidence" value="ECO:0007669"/>
    <property type="project" value="InterPro"/>
</dbReference>
<dbReference type="PANTHER" id="PTHR13208">
    <property type="entry name" value="MEDIATOR OF RNA POLYMERASE II TRANSCRIPTION SUBUNIT 4"/>
    <property type="match status" value="1"/>
</dbReference>
<dbReference type="OrthoDB" id="1929813at2759"/>
<dbReference type="GO" id="GO:0016592">
    <property type="term" value="C:mediator complex"/>
    <property type="evidence" value="ECO:0007669"/>
    <property type="project" value="InterPro"/>
</dbReference>
<dbReference type="FunCoup" id="G0PF89">
    <property type="interactions" value="1512"/>
</dbReference>
<keyword evidence="12" id="KW-1185">Reference proteome</keyword>
<reference evidence="11" key="1">
    <citation type="submission" date="2010-07" db="EMBL/GenBank/DDBJ databases">
        <authorList>
            <consortium name="The Caenorhabditis brenneri Sequencing and Analysis Consortium"/>
            <person name="Wilson R.K."/>
        </authorList>
    </citation>
    <scope>NUCLEOTIDE SEQUENCE</scope>
    <source>
        <strain evidence="11">PB2801</strain>
    </source>
</reference>
<name>G0PF89_CAEBE</name>
<feature type="region of interest" description="Disordered" evidence="9">
    <location>
        <begin position="193"/>
        <end position="335"/>
    </location>
</feature>
<keyword evidence="4 8" id="KW-0805">Transcription regulation</keyword>
<keyword evidence="5 8" id="KW-0804">Transcription</keyword>
<gene>
    <name evidence="8" type="primary">MED4</name>
    <name evidence="11" type="ORF">CAEBREN_08307</name>
    <name evidence="10" type="ORF">CAEBREN_12102</name>
</gene>
<organism evidence="12">
    <name type="scientific">Caenorhabditis brenneri</name>
    <name type="common">Nematode worm</name>
    <dbReference type="NCBI Taxonomy" id="135651"/>
    <lineage>
        <taxon>Eukaryota</taxon>
        <taxon>Metazoa</taxon>
        <taxon>Ecdysozoa</taxon>
        <taxon>Nematoda</taxon>
        <taxon>Chromadorea</taxon>
        <taxon>Rhabditida</taxon>
        <taxon>Rhabditina</taxon>
        <taxon>Rhabditomorpha</taxon>
        <taxon>Rhabditoidea</taxon>
        <taxon>Rhabditidae</taxon>
        <taxon>Peloderinae</taxon>
        <taxon>Caenorhabditis</taxon>
    </lineage>
</organism>
<comment type="subcellular location">
    <subcellularLocation>
        <location evidence="1 8">Nucleus</location>
    </subcellularLocation>
</comment>
<evidence type="ECO:0000256" key="4">
    <source>
        <dbReference type="ARBA" id="ARBA00023015"/>
    </source>
</evidence>
<sequence>MVDSDERSLRDLLLESADDLEHVVKIIVDTLINRERSVMLKNGESVSNMVKLFDAKQQDIKDLLNRVPEYQEREQLIRTLKGHVEKRDEVIQQVENNLKACEVALTRSCFHANQKVKQVKEAHLRPVNSEVLIKLAHQISAHNSISAPFTWQMGDPSRPFPQETEFRAGHLLNPKLQSSGPQLLPGKNVAQKPLITSPSASSSNGTSAPIRTVGTPLVNSEPTGEYSPRTGYGAVKTPPIQQQVLRGATPNEKQWQNQSAAGATSTQSPYNRISQSPSSSPTLKLKITGLPNRTGTIEQVRELQEVGQMSSDDSNSSDSSDDEVSSKRTGGSNKS</sequence>
<protein>
    <recommendedName>
        <fullName evidence="3 8">Mediator of RNA polymerase II transcription subunit 4</fullName>
    </recommendedName>
    <alternativeName>
        <fullName evidence="7 8">Mediator complex subunit 4</fullName>
    </alternativeName>
</protein>
<dbReference type="Pfam" id="PF10018">
    <property type="entry name" value="Med4"/>
    <property type="match status" value="1"/>
</dbReference>
<feature type="compositionally biased region" description="Low complexity" evidence="9">
    <location>
        <begin position="196"/>
        <end position="209"/>
    </location>
</feature>
<evidence type="ECO:0000256" key="9">
    <source>
        <dbReference type="SAM" id="MobiDB-lite"/>
    </source>
</evidence>
<dbReference type="OMA" id="PQETEFR"/>
<evidence type="ECO:0000313" key="10">
    <source>
        <dbReference type="EMBL" id="EGT40877.1"/>
    </source>
</evidence>
<evidence type="ECO:0000256" key="7">
    <source>
        <dbReference type="ARBA" id="ARBA00031257"/>
    </source>
</evidence>
<accession>G0PF89</accession>
<evidence type="ECO:0000256" key="1">
    <source>
        <dbReference type="ARBA" id="ARBA00004123"/>
    </source>
</evidence>
<proteinExistence type="inferred from homology"/>
<dbReference type="EMBL" id="GL380351">
    <property type="protein sequence ID" value="EGT53668.1"/>
    <property type="molecule type" value="Genomic_DNA"/>
</dbReference>
<evidence type="ECO:0000256" key="6">
    <source>
        <dbReference type="ARBA" id="ARBA00023242"/>
    </source>
</evidence>
<comment type="function">
    <text evidence="8">Component of the Mediator complex, a coactivator involved in the regulated transcription of nearly all RNA polymerase II-dependent genes. Mediator functions as a bridge to convey information from gene-specific regulatory proteins to the basal RNA polymerase II transcription machinery. Mediator is recruited to promoters by direct interactions with regulatory proteins and serves as a scaffold for the assembly of a functional preinitiation complex with RNA polymerase II and the general transcription factors.</text>
</comment>
<comment type="similarity">
    <text evidence="2 8">Belongs to the Mediator complex subunit 4 family.</text>
</comment>
<keyword evidence="8" id="KW-0010">Activator</keyword>
<dbReference type="GO" id="GO:0006357">
    <property type="term" value="P:regulation of transcription by RNA polymerase II"/>
    <property type="evidence" value="ECO:0007669"/>
    <property type="project" value="InterPro"/>
</dbReference>
<evidence type="ECO:0000256" key="2">
    <source>
        <dbReference type="ARBA" id="ARBA00009626"/>
    </source>
</evidence>
<evidence type="ECO:0000256" key="8">
    <source>
        <dbReference type="RuleBase" id="RU364141"/>
    </source>
</evidence>
<comment type="subunit">
    <text evidence="8">Component of the Mediator complex.</text>
</comment>
<reference evidence="12" key="2">
    <citation type="submission" date="2011-07" db="EMBL/GenBank/DDBJ databases">
        <authorList>
            <consortium name="Caenorhabditis brenneri Sequencing and Analysis Consortium"/>
            <person name="Wilson R.K."/>
        </authorList>
    </citation>
    <scope>NUCLEOTIDE SEQUENCE [LARGE SCALE GENOMIC DNA]</scope>
    <source>
        <strain evidence="12">PB2801</strain>
    </source>
</reference>
<dbReference type="eggNOG" id="KOG4552">
    <property type="taxonomic scope" value="Eukaryota"/>
</dbReference>
<reference evidence="11" key="3">
    <citation type="submission" date="2011-07" db="EMBL/GenBank/DDBJ databases">
        <authorList>
            <consortium name="WormBase Consortium"/>
        </authorList>
    </citation>
    <scope>NUCLEOTIDE SEQUENCE [LARGE SCALE GENOMIC DNA]</scope>
    <source>
        <strain evidence="11">PB2801</strain>
    </source>
</reference>
<dbReference type="EMBL" id="GL379806">
    <property type="protein sequence ID" value="EGT40877.1"/>
    <property type="molecule type" value="Genomic_DNA"/>
</dbReference>
<evidence type="ECO:0000256" key="3">
    <source>
        <dbReference type="ARBA" id="ARBA00020629"/>
    </source>
</evidence>